<accession>A0ABR7KIH2</accession>
<sequence length="160" mass="18990">MYKYRYCITTAKKIDNLVTYSKEIEKCIDVFNEASRHARNYKNIITPVKFDNSSVEFILESENDLGDNPSLRPLLLLSKLLLDIEGLNEYYINKRFLKILVSKRISIDNLEVKLSDKEVFKCLVDVYMNNEKLTPYMNKLNKDIKQDIYKLVEEYLEKKE</sequence>
<dbReference type="EMBL" id="JACRWH010000024">
    <property type="protein sequence ID" value="MBC6012433.1"/>
    <property type="molecule type" value="Genomic_DNA"/>
</dbReference>
<reference evidence="1 2" key="1">
    <citation type="submission" date="2020-08" db="EMBL/GenBank/DDBJ databases">
        <authorList>
            <person name="Liu C."/>
            <person name="Sun Q."/>
        </authorList>
    </citation>
    <scope>NUCLEOTIDE SEQUENCE [LARGE SCALE GENOMIC DNA]</scope>
    <source>
        <strain evidence="1 2">L34</strain>
    </source>
</reference>
<name>A0ABR7KIH2_9FIRM</name>
<evidence type="ECO:0000313" key="2">
    <source>
        <dbReference type="Proteomes" id="UP000649075"/>
    </source>
</evidence>
<proteinExistence type="predicted"/>
<protein>
    <submittedName>
        <fullName evidence="1">Uncharacterized protein</fullName>
    </submittedName>
</protein>
<dbReference type="Proteomes" id="UP000649075">
    <property type="component" value="Unassembled WGS sequence"/>
</dbReference>
<gene>
    <name evidence="1" type="ORF">H8911_06740</name>
</gene>
<organism evidence="1 2">
    <name type="scientific">Holdemanella hominis</name>
    <dbReference type="NCBI Taxonomy" id="2764327"/>
    <lineage>
        <taxon>Bacteria</taxon>
        <taxon>Bacillati</taxon>
        <taxon>Bacillota</taxon>
        <taxon>Erysipelotrichia</taxon>
        <taxon>Erysipelotrichales</taxon>
        <taxon>Erysipelotrichaceae</taxon>
        <taxon>Holdemanella</taxon>
    </lineage>
</organism>
<comment type="caution">
    <text evidence="1">The sequence shown here is derived from an EMBL/GenBank/DDBJ whole genome shotgun (WGS) entry which is preliminary data.</text>
</comment>
<keyword evidence="2" id="KW-1185">Reference proteome</keyword>
<evidence type="ECO:0000313" key="1">
    <source>
        <dbReference type="EMBL" id="MBC6012433.1"/>
    </source>
</evidence>
<dbReference type="RefSeq" id="WP_186999104.1">
    <property type="nucleotide sequence ID" value="NZ_JACRWH010000024.1"/>
</dbReference>